<feature type="region of interest" description="Disordered" evidence="1">
    <location>
        <begin position="17"/>
        <end position="46"/>
    </location>
</feature>
<sequence>MDDNSLILPCEAGKRRKRPVRKENWKTSKLKAQWRRPKGLPEYPTCRHDKKSTYSYMRPKKMKIENSLNGDKSSINILLKNHYGNEWRNLPELEFYKIIDKITQKPRIEQTPKRNTRVKKNNQS</sequence>
<evidence type="ECO:0000256" key="1">
    <source>
        <dbReference type="SAM" id="MobiDB-lite"/>
    </source>
</evidence>
<organism evidence="2 3">
    <name type="scientific">Acanthoscelides obtectus</name>
    <name type="common">Bean weevil</name>
    <name type="synonym">Bruchus obtectus</name>
    <dbReference type="NCBI Taxonomy" id="200917"/>
    <lineage>
        <taxon>Eukaryota</taxon>
        <taxon>Metazoa</taxon>
        <taxon>Ecdysozoa</taxon>
        <taxon>Arthropoda</taxon>
        <taxon>Hexapoda</taxon>
        <taxon>Insecta</taxon>
        <taxon>Pterygota</taxon>
        <taxon>Neoptera</taxon>
        <taxon>Endopterygota</taxon>
        <taxon>Coleoptera</taxon>
        <taxon>Polyphaga</taxon>
        <taxon>Cucujiformia</taxon>
        <taxon>Chrysomeloidea</taxon>
        <taxon>Chrysomelidae</taxon>
        <taxon>Bruchinae</taxon>
        <taxon>Bruchini</taxon>
        <taxon>Acanthoscelides</taxon>
    </lineage>
</organism>
<dbReference type="EMBL" id="CAKOFQ010006750">
    <property type="protein sequence ID" value="CAH1967997.1"/>
    <property type="molecule type" value="Genomic_DNA"/>
</dbReference>
<dbReference type="AlphaFoldDB" id="A0A9P0K6A3"/>
<evidence type="ECO:0000313" key="2">
    <source>
        <dbReference type="EMBL" id="CAH1967997.1"/>
    </source>
</evidence>
<gene>
    <name evidence="2" type="ORF">ACAOBT_LOCUS7643</name>
</gene>
<protein>
    <submittedName>
        <fullName evidence="2">Uncharacterized protein</fullName>
    </submittedName>
</protein>
<comment type="caution">
    <text evidence="2">The sequence shown here is derived from an EMBL/GenBank/DDBJ whole genome shotgun (WGS) entry which is preliminary data.</text>
</comment>
<feature type="compositionally biased region" description="Basic residues" evidence="1">
    <location>
        <begin position="28"/>
        <end position="38"/>
    </location>
</feature>
<keyword evidence="3" id="KW-1185">Reference proteome</keyword>
<reference evidence="2" key="1">
    <citation type="submission" date="2022-03" db="EMBL/GenBank/DDBJ databases">
        <authorList>
            <person name="Sayadi A."/>
        </authorList>
    </citation>
    <scope>NUCLEOTIDE SEQUENCE</scope>
</reference>
<evidence type="ECO:0000313" key="3">
    <source>
        <dbReference type="Proteomes" id="UP001152888"/>
    </source>
</evidence>
<dbReference type="Proteomes" id="UP001152888">
    <property type="component" value="Unassembled WGS sequence"/>
</dbReference>
<proteinExistence type="predicted"/>
<name>A0A9P0K6A3_ACAOB</name>
<dbReference type="OrthoDB" id="6782916at2759"/>
<accession>A0A9P0K6A3</accession>